<dbReference type="PATRIC" id="fig|1203606.4.peg.2047"/>
<gene>
    <name evidence="1" type="ORF">HMPREF1526_02093</name>
</gene>
<reference evidence="1 2" key="1">
    <citation type="submission" date="2013-01" db="EMBL/GenBank/DDBJ databases">
        <title>The Genome Sequence of Butyricicoccus pullicaecorum 1.2.</title>
        <authorList>
            <consortium name="The Broad Institute Genome Sequencing Platform"/>
            <person name="Earl A."/>
            <person name="Ward D."/>
            <person name="Feldgarden M."/>
            <person name="Gevers D."/>
            <person name="Van Immerseel F."/>
            <person name="Eeckhaut V."/>
            <person name="Walker B."/>
            <person name="Young S.K."/>
            <person name="Zeng Q."/>
            <person name="Gargeya S."/>
            <person name="Fitzgerald M."/>
            <person name="Haas B."/>
            <person name="Abouelleil A."/>
            <person name="Alvarado L."/>
            <person name="Arachchi H.M."/>
            <person name="Berlin A.M."/>
            <person name="Chapman S.B."/>
            <person name="Dewar J."/>
            <person name="Goldberg J."/>
            <person name="Griggs A."/>
            <person name="Gujja S."/>
            <person name="Hansen M."/>
            <person name="Howarth C."/>
            <person name="Imamovic A."/>
            <person name="Larimer J."/>
            <person name="McCowan C."/>
            <person name="Murphy C."/>
            <person name="Neiman D."/>
            <person name="Pearson M."/>
            <person name="Priest M."/>
            <person name="Roberts A."/>
            <person name="Saif S."/>
            <person name="Shea T."/>
            <person name="Sisk P."/>
            <person name="Sykes S."/>
            <person name="Wortman J."/>
            <person name="Nusbaum C."/>
            <person name="Birren B."/>
        </authorList>
    </citation>
    <scope>NUCLEOTIDE SEQUENCE [LARGE SCALE GENOMIC DNA]</scope>
    <source>
        <strain evidence="1 2">1.2</strain>
    </source>
</reference>
<dbReference type="RefSeq" id="WP_016148224.1">
    <property type="nucleotide sequence ID" value="NZ_KB976104.1"/>
</dbReference>
<proteinExistence type="predicted"/>
<name>R8VUY5_9FIRM</name>
<keyword evidence="2" id="KW-1185">Reference proteome</keyword>
<dbReference type="HOGENOM" id="CLU_830751_0_0_9"/>
<dbReference type="AlphaFoldDB" id="R8VUY5"/>
<dbReference type="EMBL" id="AQOB01000008">
    <property type="protein sequence ID" value="EOQ36061.1"/>
    <property type="molecule type" value="Genomic_DNA"/>
</dbReference>
<sequence>MILHPIYQKCVCLLFCARFLNTSKRIRGKTLQDFVVEHSPLRFSEVTSFNYRTPSLERSEIDRLRQYRNRLLSQGKIYIKDCQWNAISKDAEYEWRFYYDLAKESYDVQDVFKRQKNLYSDIRNTMKFVDQDGFEEKITEAYKKFRSKLKKLEYSKYVELQKAIKTRILDDLGYYGINLYRFERRMRPYTITHEVKRLEKCNSDEEEIQALLKMVWLDDVCFPSIYERLFDLPLQITQMYAEVFSKYLERAVILGCLILDELVEQGTFGDAWEKLFIDVSNKMAETVLYDPEKINFEITEKSQQKFMRILHASVLVEVCAACHRELELEDLLIE</sequence>
<organism evidence="1 2">
    <name type="scientific">Butyricicoccus pullicaecorum 1.2</name>
    <dbReference type="NCBI Taxonomy" id="1203606"/>
    <lineage>
        <taxon>Bacteria</taxon>
        <taxon>Bacillati</taxon>
        <taxon>Bacillota</taxon>
        <taxon>Clostridia</taxon>
        <taxon>Eubacteriales</taxon>
        <taxon>Butyricicoccaceae</taxon>
        <taxon>Butyricicoccus</taxon>
    </lineage>
</organism>
<dbReference type="Proteomes" id="UP000013981">
    <property type="component" value="Unassembled WGS sequence"/>
</dbReference>
<comment type="caution">
    <text evidence="1">The sequence shown here is derived from an EMBL/GenBank/DDBJ whole genome shotgun (WGS) entry which is preliminary data.</text>
</comment>
<accession>R8VUY5</accession>
<evidence type="ECO:0000313" key="2">
    <source>
        <dbReference type="Proteomes" id="UP000013981"/>
    </source>
</evidence>
<protein>
    <submittedName>
        <fullName evidence="1">Uncharacterized protein</fullName>
    </submittedName>
</protein>
<evidence type="ECO:0000313" key="1">
    <source>
        <dbReference type="EMBL" id="EOQ36061.1"/>
    </source>
</evidence>